<reference evidence="1 2" key="1">
    <citation type="journal article" date="2015" name="Genome Biol.">
        <title>Comparative genomics of Steinernema reveals deeply conserved gene regulatory networks.</title>
        <authorList>
            <person name="Dillman A.R."/>
            <person name="Macchietto M."/>
            <person name="Porter C.F."/>
            <person name="Rogers A."/>
            <person name="Williams B."/>
            <person name="Antoshechkin I."/>
            <person name="Lee M.M."/>
            <person name="Goodwin Z."/>
            <person name="Lu X."/>
            <person name="Lewis E.E."/>
            <person name="Goodrich-Blair H."/>
            <person name="Stock S.P."/>
            <person name="Adams B.J."/>
            <person name="Sternberg P.W."/>
            <person name="Mortazavi A."/>
        </authorList>
    </citation>
    <scope>NUCLEOTIDE SEQUENCE [LARGE SCALE GENOMIC DNA]</scope>
    <source>
        <strain evidence="1 2">ALL</strain>
    </source>
</reference>
<reference evidence="1 2" key="2">
    <citation type="journal article" date="2019" name="G3 (Bethesda)">
        <title>Hybrid Assembly of the Genome of the Entomopathogenic Nematode Steinernema carpocapsae Identifies the X-Chromosome.</title>
        <authorList>
            <person name="Serra L."/>
            <person name="Macchietto M."/>
            <person name="Macias-Munoz A."/>
            <person name="McGill C.J."/>
            <person name="Rodriguez I.M."/>
            <person name="Rodriguez B."/>
            <person name="Murad R."/>
            <person name="Mortazavi A."/>
        </authorList>
    </citation>
    <scope>NUCLEOTIDE SEQUENCE [LARGE SCALE GENOMIC DNA]</scope>
    <source>
        <strain evidence="1 2">ALL</strain>
    </source>
</reference>
<dbReference type="AlphaFoldDB" id="A0A4U5M0J4"/>
<name>A0A4U5M0J4_STECR</name>
<accession>A0A4U5M0J4</accession>
<evidence type="ECO:0000313" key="1">
    <source>
        <dbReference type="EMBL" id="TKR62147.1"/>
    </source>
</evidence>
<dbReference type="EMBL" id="AZBU02000010">
    <property type="protein sequence ID" value="TKR62147.1"/>
    <property type="molecule type" value="Genomic_DNA"/>
</dbReference>
<evidence type="ECO:0000313" key="2">
    <source>
        <dbReference type="Proteomes" id="UP000298663"/>
    </source>
</evidence>
<comment type="caution">
    <text evidence="1">The sequence shown here is derived from an EMBL/GenBank/DDBJ whole genome shotgun (WGS) entry which is preliminary data.</text>
</comment>
<proteinExistence type="predicted"/>
<dbReference type="Proteomes" id="UP000298663">
    <property type="component" value="Unassembled WGS sequence"/>
</dbReference>
<organism evidence="1 2">
    <name type="scientific">Steinernema carpocapsae</name>
    <name type="common">Entomopathogenic nematode</name>
    <dbReference type="NCBI Taxonomy" id="34508"/>
    <lineage>
        <taxon>Eukaryota</taxon>
        <taxon>Metazoa</taxon>
        <taxon>Ecdysozoa</taxon>
        <taxon>Nematoda</taxon>
        <taxon>Chromadorea</taxon>
        <taxon>Rhabditida</taxon>
        <taxon>Tylenchina</taxon>
        <taxon>Panagrolaimomorpha</taxon>
        <taxon>Strongyloidoidea</taxon>
        <taxon>Steinernematidae</taxon>
        <taxon>Steinernema</taxon>
    </lineage>
</organism>
<gene>
    <name evidence="1" type="ORF">L596_026144</name>
</gene>
<protein>
    <submittedName>
        <fullName evidence="1">Uncharacterized protein</fullName>
    </submittedName>
</protein>
<keyword evidence="2" id="KW-1185">Reference proteome</keyword>
<sequence>MEAVPYAFAKAVFAQGPAKRPYHLFPCESNFLGTFPALHSRVWSDPTLSSVRISKKPMRSVSVYPGSHPGCYLYAVHYDERATRIECVTFMDALSLQKLKEVKETSDLSDLFKKLILPGGPEIVNFSIASNNHFLAAVLQEFAVNSYALQELVFQDLPPELSEESYYWLSEFYRMHLRRKTVTEFISNVSEALFNDYFCPNLLTQKQLKVLGCDSYKIDKAIIEIIVEKWAKEPRYFHFMCSAGITETDLFKIGFKNLRLGMYVKHHVNVQSMLTCNVDWQSGHFGIDSSFW</sequence>